<dbReference type="PATRIC" id="fig|1302272.5.peg.2614"/>
<protein>
    <submittedName>
        <fullName evidence="2">Uncharacterized protein</fullName>
    </submittedName>
</protein>
<dbReference type="Proteomes" id="UP000050911">
    <property type="component" value="Unassembled WGS sequence"/>
</dbReference>
<accession>A0A0R1HVI4</accession>
<gene>
    <name evidence="2" type="ORF">FC96_GL002565</name>
</gene>
<sequence length="53" mass="6076">MLSFIFLAVNINWRKINDSLTQWGLFWGIICFATLAIPAIIDFFNGIIYGLSH</sequence>
<feature type="transmembrane region" description="Helical" evidence="1">
    <location>
        <begin position="24"/>
        <end position="51"/>
    </location>
</feature>
<evidence type="ECO:0000313" key="2">
    <source>
        <dbReference type="EMBL" id="KRK47442.1"/>
    </source>
</evidence>
<evidence type="ECO:0000256" key="1">
    <source>
        <dbReference type="SAM" id="Phobius"/>
    </source>
</evidence>
<dbReference type="EMBL" id="AZCX01000009">
    <property type="protein sequence ID" value="KRK47442.1"/>
    <property type="molecule type" value="Genomic_DNA"/>
</dbReference>
<organism evidence="2 3">
    <name type="scientific">Secundilactobacillus kimchicus JCM 15530</name>
    <dbReference type="NCBI Taxonomy" id="1302272"/>
    <lineage>
        <taxon>Bacteria</taxon>
        <taxon>Bacillati</taxon>
        <taxon>Bacillota</taxon>
        <taxon>Bacilli</taxon>
        <taxon>Lactobacillales</taxon>
        <taxon>Lactobacillaceae</taxon>
        <taxon>Secundilactobacillus</taxon>
    </lineage>
</organism>
<keyword evidence="1" id="KW-0812">Transmembrane</keyword>
<name>A0A0R1HVI4_9LACO</name>
<keyword evidence="1" id="KW-1133">Transmembrane helix</keyword>
<proteinExistence type="predicted"/>
<dbReference type="AlphaFoldDB" id="A0A0R1HVI4"/>
<keyword evidence="3" id="KW-1185">Reference proteome</keyword>
<evidence type="ECO:0000313" key="3">
    <source>
        <dbReference type="Proteomes" id="UP000050911"/>
    </source>
</evidence>
<comment type="caution">
    <text evidence="2">The sequence shown here is derived from an EMBL/GenBank/DDBJ whole genome shotgun (WGS) entry which is preliminary data.</text>
</comment>
<keyword evidence="1" id="KW-0472">Membrane</keyword>
<reference evidence="2 3" key="1">
    <citation type="journal article" date="2015" name="Genome Announc.">
        <title>Expanding the biotechnology potential of lactobacilli through comparative genomics of 213 strains and associated genera.</title>
        <authorList>
            <person name="Sun Z."/>
            <person name="Harris H.M."/>
            <person name="McCann A."/>
            <person name="Guo C."/>
            <person name="Argimon S."/>
            <person name="Zhang W."/>
            <person name="Yang X."/>
            <person name="Jeffery I.B."/>
            <person name="Cooney J.C."/>
            <person name="Kagawa T.F."/>
            <person name="Liu W."/>
            <person name="Song Y."/>
            <person name="Salvetti E."/>
            <person name="Wrobel A."/>
            <person name="Rasinkangas P."/>
            <person name="Parkhill J."/>
            <person name="Rea M.C."/>
            <person name="O'Sullivan O."/>
            <person name="Ritari J."/>
            <person name="Douillard F.P."/>
            <person name="Paul Ross R."/>
            <person name="Yang R."/>
            <person name="Briner A.E."/>
            <person name="Felis G.E."/>
            <person name="de Vos W.M."/>
            <person name="Barrangou R."/>
            <person name="Klaenhammer T.R."/>
            <person name="Caufield P.W."/>
            <person name="Cui Y."/>
            <person name="Zhang H."/>
            <person name="O'Toole P.W."/>
        </authorList>
    </citation>
    <scope>NUCLEOTIDE SEQUENCE [LARGE SCALE GENOMIC DNA]</scope>
    <source>
        <strain evidence="2 3">JCM 15530</strain>
    </source>
</reference>